<keyword evidence="4 7" id="KW-0032">Aminotransferase</keyword>
<comment type="subunit">
    <text evidence="3 7">Homodimer.</text>
</comment>
<dbReference type="PROSITE" id="PS00105">
    <property type="entry name" value="AA_TRANSFER_CLASS_1"/>
    <property type="match status" value="1"/>
</dbReference>
<comment type="similarity">
    <text evidence="2">Belongs to the class-I pyridoxal-phosphate-dependent aminotransferase family.</text>
</comment>
<comment type="caution">
    <text evidence="9">The sequence shown here is derived from an EMBL/GenBank/DDBJ whole genome shotgun (WGS) entry which is preliminary data.</text>
</comment>
<keyword evidence="6" id="KW-0663">Pyridoxal phosphate</keyword>
<dbReference type="Pfam" id="PF00155">
    <property type="entry name" value="Aminotran_1_2"/>
    <property type="match status" value="1"/>
</dbReference>
<dbReference type="InterPro" id="IPR015421">
    <property type="entry name" value="PyrdxlP-dep_Trfase_major"/>
</dbReference>
<proteinExistence type="inferred from homology"/>
<comment type="cofactor">
    <cofactor evidence="1">
        <name>pyridoxal 5'-phosphate</name>
        <dbReference type="ChEBI" id="CHEBI:597326"/>
    </cofactor>
</comment>
<dbReference type="InterPro" id="IPR015424">
    <property type="entry name" value="PyrdxlP-dep_Trfase"/>
</dbReference>
<dbReference type="SUPFAM" id="SSF53383">
    <property type="entry name" value="PLP-dependent transferases"/>
    <property type="match status" value="1"/>
</dbReference>
<dbReference type="InterPro" id="IPR004838">
    <property type="entry name" value="NHTrfase_class1_PyrdxlP-BS"/>
</dbReference>
<evidence type="ECO:0000256" key="4">
    <source>
        <dbReference type="ARBA" id="ARBA00022576"/>
    </source>
</evidence>
<dbReference type="EC" id="2.6.1.1" evidence="7"/>
<evidence type="ECO:0000256" key="3">
    <source>
        <dbReference type="ARBA" id="ARBA00011738"/>
    </source>
</evidence>
<comment type="miscellaneous">
    <text evidence="7">In eukaryotes there are cytoplasmic, mitochondrial and chloroplastic isozymes.</text>
</comment>
<dbReference type="InterPro" id="IPR015422">
    <property type="entry name" value="PyrdxlP-dep_Trfase_small"/>
</dbReference>
<evidence type="ECO:0000256" key="1">
    <source>
        <dbReference type="ARBA" id="ARBA00001933"/>
    </source>
</evidence>
<evidence type="ECO:0000256" key="7">
    <source>
        <dbReference type="RuleBase" id="RU000480"/>
    </source>
</evidence>
<name>A0ABR4L4U7_9EURO</name>
<dbReference type="RefSeq" id="XP_070904440.1">
    <property type="nucleotide sequence ID" value="XM_071042560.1"/>
</dbReference>
<dbReference type="NCBIfam" id="NF006719">
    <property type="entry name" value="PRK09257.1"/>
    <property type="match status" value="1"/>
</dbReference>
<gene>
    <name evidence="9" type="ORF">BJX68DRAFT_252399</name>
</gene>
<reference evidence="9 10" key="1">
    <citation type="submission" date="2024-07" db="EMBL/GenBank/DDBJ databases">
        <title>Section-level genome sequencing and comparative genomics of Aspergillus sections Usti and Cavernicolus.</title>
        <authorList>
            <consortium name="Lawrence Berkeley National Laboratory"/>
            <person name="Nybo J.L."/>
            <person name="Vesth T.C."/>
            <person name="Theobald S."/>
            <person name="Frisvad J.C."/>
            <person name="Larsen T.O."/>
            <person name="Kjaerboelling I."/>
            <person name="Rothschild-Mancinelli K."/>
            <person name="Lyhne E.K."/>
            <person name="Kogle M.E."/>
            <person name="Barry K."/>
            <person name="Clum A."/>
            <person name="Na H."/>
            <person name="Ledsgaard L."/>
            <person name="Lin J."/>
            <person name="Lipzen A."/>
            <person name="Kuo A."/>
            <person name="Riley R."/>
            <person name="Mondo S."/>
            <person name="LaButti K."/>
            <person name="Haridas S."/>
            <person name="Pangalinan J."/>
            <person name="Salamov A.A."/>
            <person name="Simmons B.A."/>
            <person name="Magnuson J.K."/>
            <person name="Chen J."/>
            <person name="Drula E."/>
            <person name="Henrissat B."/>
            <person name="Wiebenga A."/>
            <person name="Lubbers R.J."/>
            <person name="Gomes A.C."/>
            <person name="Macurrencykelacurrency M.R."/>
            <person name="Stajich J."/>
            <person name="Grigoriev I.V."/>
            <person name="Mortensen U.H."/>
            <person name="De vries R.P."/>
            <person name="Baker S.E."/>
            <person name="Andersen M.R."/>
        </authorList>
    </citation>
    <scope>NUCLEOTIDE SEQUENCE [LARGE SCALE GENOMIC DNA]</scope>
    <source>
        <strain evidence="9 10">CBS 756.74</strain>
    </source>
</reference>
<dbReference type="Gene3D" id="3.40.640.10">
    <property type="entry name" value="Type I PLP-dependent aspartate aminotransferase-like (Major domain)"/>
    <property type="match status" value="1"/>
</dbReference>
<protein>
    <recommendedName>
        <fullName evidence="7">Aspartate aminotransferase</fullName>
        <ecNumber evidence="7">2.6.1.1</ecNumber>
    </recommendedName>
</protein>
<dbReference type="EMBL" id="JBFXLR010000003">
    <property type="protein sequence ID" value="KAL2859506.1"/>
    <property type="molecule type" value="Genomic_DNA"/>
</dbReference>
<dbReference type="CDD" id="cd00609">
    <property type="entry name" value="AAT_like"/>
    <property type="match status" value="1"/>
</dbReference>
<dbReference type="GeneID" id="98157724"/>
<evidence type="ECO:0000313" key="9">
    <source>
        <dbReference type="EMBL" id="KAL2859506.1"/>
    </source>
</evidence>
<keyword evidence="10" id="KW-1185">Reference proteome</keyword>
<evidence type="ECO:0000259" key="8">
    <source>
        <dbReference type="Pfam" id="PF00155"/>
    </source>
</evidence>
<organism evidence="9 10">
    <name type="scientific">Aspergillus pseudodeflectus</name>
    <dbReference type="NCBI Taxonomy" id="176178"/>
    <lineage>
        <taxon>Eukaryota</taxon>
        <taxon>Fungi</taxon>
        <taxon>Dikarya</taxon>
        <taxon>Ascomycota</taxon>
        <taxon>Pezizomycotina</taxon>
        <taxon>Eurotiomycetes</taxon>
        <taxon>Eurotiomycetidae</taxon>
        <taxon>Eurotiales</taxon>
        <taxon>Aspergillaceae</taxon>
        <taxon>Aspergillus</taxon>
        <taxon>Aspergillus subgen. Nidulantes</taxon>
    </lineage>
</organism>
<keyword evidence="5 7" id="KW-0808">Transferase</keyword>
<comment type="catalytic activity">
    <reaction evidence="7">
        <text>L-aspartate + 2-oxoglutarate = oxaloacetate + L-glutamate</text>
        <dbReference type="Rhea" id="RHEA:21824"/>
        <dbReference type="ChEBI" id="CHEBI:16452"/>
        <dbReference type="ChEBI" id="CHEBI:16810"/>
        <dbReference type="ChEBI" id="CHEBI:29985"/>
        <dbReference type="ChEBI" id="CHEBI:29991"/>
        <dbReference type="EC" id="2.6.1.1"/>
    </reaction>
</comment>
<dbReference type="Proteomes" id="UP001610444">
    <property type="component" value="Unassembled WGS sequence"/>
</dbReference>
<dbReference type="PANTHER" id="PTHR11879">
    <property type="entry name" value="ASPARTATE AMINOTRANSFERASE"/>
    <property type="match status" value="1"/>
</dbReference>
<evidence type="ECO:0000256" key="6">
    <source>
        <dbReference type="ARBA" id="ARBA00022898"/>
    </source>
</evidence>
<accession>A0ABR4L4U7</accession>
<sequence length="431" mass="48560">MAEQDPPSSLFAGLPETLPDEPFAVNEAYMLDNYPHKVNLGIGVYRTADGTPWPLRVVEEAERELHEARNVHRHEYLGIQGDGEFLRLAADLVFGFGKTGGDCAGLPTKKTNTNRRNRVVSIQTVSGTGANRLGAELLTRNVRPGCVWIPDPTWANHQTIWDLCGVSMKMYPYYNDRLRKFDFEGTVRTLEDLSNENDVVVFHACAHNPTGADPTNEQWATLAQLCLRKRLIPFFDLAYQGFASSDVDRDAWAIRHFFNQVPELEFCVAQSFSKNFGLYGQRVGALHVVASAATAVDVSDRLRGCLCNLVRGEYSMAPRAGAEIVRTVLGNERMRDNWLADLKTMSERIRRMRHALYIELVRLRTPGDWKHVVNQIGMFSYIGLSEHQVLALRDRHHIYMLRSGRVSISGLNEGNVRYVAAAIDDVVRTVI</sequence>
<dbReference type="PANTHER" id="PTHR11879:SF20">
    <property type="entry name" value="ASPARTATE AMINOTRANSFERASE"/>
    <property type="match status" value="1"/>
</dbReference>
<dbReference type="Gene3D" id="3.90.1150.10">
    <property type="entry name" value="Aspartate Aminotransferase, domain 1"/>
    <property type="match status" value="1"/>
</dbReference>
<feature type="domain" description="Aminotransferase class I/classII large" evidence="8">
    <location>
        <begin position="36"/>
        <end position="423"/>
    </location>
</feature>
<evidence type="ECO:0000313" key="10">
    <source>
        <dbReference type="Proteomes" id="UP001610444"/>
    </source>
</evidence>
<dbReference type="InterPro" id="IPR000796">
    <property type="entry name" value="Asp_trans"/>
</dbReference>
<evidence type="ECO:0000256" key="5">
    <source>
        <dbReference type="ARBA" id="ARBA00022679"/>
    </source>
</evidence>
<dbReference type="PRINTS" id="PR00799">
    <property type="entry name" value="TRANSAMINASE"/>
</dbReference>
<evidence type="ECO:0000256" key="2">
    <source>
        <dbReference type="ARBA" id="ARBA00007441"/>
    </source>
</evidence>
<dbReference type="InterPro" id="IPR004839">
    <property type="entry name" value="Aminotransferase_I/II_large"/>
</dbReference>